<protein>
    <submittedName>
        <fullName evidence="1">Uncharacterized protein</fullName>
    </submittedName>
</protein>
<evidence type="ECO:0000313" key="2">
    <source>
        <dbReference type="Proteomes" id="UP001219525"/>
    </source>
</evidence>
<dbReference type="EMBL" id="JARJCW010000027">
    <property type="protein sequence ID" value="KAJ7210766.1"/>
    <property type="molecule type" value="Genomic_DNA"/>
</dbReference>
<sequence>MWLGCGAYGDVSALLLIGSGFQSNTSDPAGPARRFPAKRPPKVRSTLTDPAVYYEVHFDGHEKLNFKALCMGHASIDTYGARCHGSGYVLQMTIVPNARCAVTVGHLFLDLAESTGNIPVQITVDGGTETQYMFALQEQVRYVLFCIISQWKSEFCGCAQFMPDLPAFEVPACVKSSDNIPIESLWSYLLKFTGHDLKAAILLGKTNNYMNPANELHIDLFHWLWPNIVQYAIDGFVTYWNMHKTRCQSAKSLPSGVSPKQVYEDPRSYGLRHAGIPLYLHKHCG</sequence>
<evidence type="ECO:0000313" key="1">
    <source>
        <dbReference type="EMBL" id="KAJ7210766.1"/>
    </source>
</evidence>
<proteinExistence type="predicted"/>
<reference evidence="1" key="1">
    <citation type="submission" date="2023-03" db="EMBL/GenBank/DDBJ databases">
        <title>Massive genome expansion in bonnet fungi (Mycena s.s.) driven by repeated elements and novel gene families across ecological guilds.</title>
        <authorList>
            <consortium name="Lawrence Berkeley National Laboratory"/>
            <person name="Harder C.B."/>
            <person name="Miyauchi S."/>
            <person name="Viragh M."/>
            <person name="Kuo A."/>
            <person name="Thoen E."/>
            <person name="Andreopoulos B."/>
            <person name="Lu D."/>
            <person name="Skrede I."/>
            <person name="Drula E."/>
            <person name="Henrissat B."/>
            <person name="Morin E."/>
            <person name="Kohler A."/>
            <person name="Barry K."/>
            <person name="LaButti K."/>
            <person name="Morin E."/>
            <person name="Salamov A."/>
            <person name="Lipzen A."/>
            <person name="Mereny Z."/>
            <person name="Hegedus B."/>
            <person name="Baldrian P."/>
            <person name="Stursova M."/>
            <person name="Weitz H."/>
            <person name="Taylor A."/>
            <person name="Grigoriev I.V."/>
            <person name="Nagy L.G."/>
            <person name="Martin F."/>
            <person name="Kauserud H."/>
        </authorList>
    </citation>
    <scope>NUCLEOTIDE SEQUENCE</scope>
    <source>
        <strain evidence="1">9144</strain>
    </source>
</reference>
<comment type="caution">
    <text evidence="1">The sequence shown here is derived from an EMBL/GenBank/DDBJ whole genome shotgun (WGS) entry which is preliminary data.</text>
</comment>
<dbReference type="Proteomes" id="UP001219525">
    <property type="component" value="Unassembled WGS sequence"/>
</dbReference>
<dbReference type="AlphaFoldDB" id="A0AAD6VIB7"/>
<accession>A0AAD6VIB7</accession>
<gene>
    <name evidence="1" type="ORF">GGX14DRAFT_363137</name>
</gene>
<name>A0AAD6VIB7_9AGAR</name>
<organism evidence="1 2">
    <name type="scientific">Mycena pura</name>
    <dbReference type="NCBI Taxonomy" id="153505"/>
    <lineage>
        <taxon>Eukaryota</taxon>
        <taxon>Fungi</taxon>
        <taxon>Dikarya</taxon>
        <taxon>Basidiomycota</taxon>
        <taxon>Agaricomycotina</taxon>
        <taxon>Agaricomycetes</taxon>
        <taxon>Agaricomycetidae</taxon>
        <taxon>Agaricales</taxon>
        <taxon>Marasmiineae</taxon>
        <taxon>Mycenaceae</taxon>
        <taxon>Mycena</taxon>
    </lineage>
</organism>
<keyword evidence="2" id="KW-1185">Reference proteome</keyword>